<evidence type="ECO:0000256" key="5">
    <source>
        <dbReference type="PIRNR" id="PIRNR019574"/>
    </source>
</evidence>
<name>A0A853IH33_9GAMM</name>
<organism evidence="6 7">
    <name type="scientific">Spartinivicinus marinus</name>
    <dbReference type="NCBI Taxonomy" id="2994442"/>
    <lineage>
        <taxon>Bacteria</taxon>
        <taxon>Pseudomonadati</taxon>
        <taxon>Pseudomonadota</taxon>
        <taxon>Gammaproteobacteria</taxon>
        <taxon>Oceanospirillales</taxon>
        <taxon>Zooshikellaceae</taxon>
        <taxon>Spartinivicinus</taxon>
    </lineage>
</organism>
<dbReference type="AlphaFoldDB" id="A0A853IH33"/>
<evidence type="ECO:0000313" key="6">
    <source>
        <dbReference type="EMBL" id="NYZ69334.1"/>
    </source>
</evidence>
<gene>
    <name evidence="6" type="ORF">H0A36_25265</name>
</gene>
<dbReference type="GO" id="GO:0042597">
    <property type="term" value="C:periplasmic space"/>
    <property type="evidence" value="ECO:0007669"/>
    <property type="project" value="UniProtKB-SubCell"/>
</dbReference>
<comment type="subcellular location">
    <subcellularLocation>
        <location evidence="1 5">Periplasm</location>
    </subcellularLocation>
</comment>
<dbReference type="Proteomes" id="UP000569732">
    <property type="component" value="Unassembled WGS sequence"/>
</dbReference>
<keyword evidence="7" id="KW-1185">Reference proteome</keyword>
<reference evidence="6 7" key="1">
    <citation type="submission" date="2020-07" db="EMBL/GenBank/DDBJ databases">
        <title>Endozoicomonas sp. nov., isolated from sediment.</title>
        <authorList>
            <person name="Gu T."/>
        </authorList>
    </citation>
    <scope>NUCLEOTIDE SEQUENCE [LARGE SCALE GENOMIC DNA]</scope>
    <source>
        <strain evidence="6 7">SM1973</strain>
    </source>
</reference>
<dbReference type="EMBL" id="JACCKB010000075">
    <property type="protein sequence ID" value="NYZ69334.1"/>
    <property type="molecule type" value="Genomic_DNA"/>
</dbReference>
<dbReference type="SUPFAM" id="SSF53850">
    <property type="entry name" value="Periplasmic binding protein-like II"/>
    <property type="match status" value="1"/>
</dbReference>
<comment type="function">
    <text evidence="5">Required for the activity of the bacterial periplasmic transport system of putrescine.</text>
</comment>
<dbReference type="InterPro" id="IPR006059">
    <property type="entry name" value="SBP"/>
</dbReference>
<keyword evidence="3" id="KW-0732">Signal</keyword>
<dbReference type="PANTHER" id="PTHR30222:SF18">
    <property type="entry name" value="BIFUNCTIONAL POLYHYDROXYBUTYRATE SYNTHASE _ ABC TRANSPORTER PERIPLASMIC BINDING PROTEIN-RELATED"/>
    <property type="match status" value="1"/>
</dbReference>
<accession>A0A853IH33</accession>
<evidence type="ECO:0000313" key="7">
    <source>
        <dbReference type="Proteomes" id="UP000569732"/>
    </source>
</evidence>
<dbReference type="InterPro" id="IPR001188">
    <property type="entry name" value="Sperm_putr-bd"/>
</dbReference>
<comment type="similarity">
    <text evidence="5">Belongs to the bacterial solute-binding protein PotD/PotF family.</text>
</comment>
<evidence type="ECO:0000256" key="4">
    <source>
        <dbReference type="ARBA" id="ARBA00022764"/>
    </source>
</evidence>
<proteinExistence type="inferred from homology"/>
<dbReference type="GO" id="GO:0019808">
    <property type="term" value="F:polyamine binding"/>
    <property type="evidence" value="ECO:0007669"/>
    <property type="project" value="InterPro"/>
</dbReference>
<evidence type="ECO:0000256" key="3">
    <source>
        <dbReference type="ARBA" id="ARBA00022729"/>
    </source>
</evidence>
<dbReference type="GO" id="GO:0015846">
    <property type="term" value="P:polyamine transport"/>
    <property type="evidence" value="ECO:0007669"/>
    <property type="project" value="InterPro"/>
</dbReference>
<dbReference type="PANTHER" id="PTHR30222">
    <property type="entry name" value="SPERMIDINE/PUTRESCINE-BINDING PERIPLASMIC PROTEIN"/>
    <property type="match status" value="1"/>
</dbReference>
<evidence type="ECO:0000256" key="1">
    <source>
        <dbReference type="ARBA" id="ARBA00004418"/>
    </source>
</evidence>
<dbReference type="PIRSF" id="PIRSF019574">
    <property type="entry name" value="Periplasmic_polyamine_BP"/>
    <property type="match status" value="1"/>
</dbReference>
<comment type="caution">
    <text evidence="6">The sequence shown here is derived from an EMBL/GenBank/DDBJ whole genome shotgun (WGS) entry which is preliminary data.</text>
</comment>
<protein>
    <recommendedName>
        <fullName evidence="5">Putrescine-binding periplasmic protein</fullName>
    </recommendedName>
</protein>
<dbReference type="Gene3D" id="3.40.190.10">
    <property type="entry name" value="Periplasmic binding protein-like II"/>
    <property type="match status" value="2"/>
</dbReference>
<keyword evidence="2 5" id="KW-0813">Transport</keyword>
<dbReference type="PRINTS" id="PR00909">
    <property type="entry name" value="SPERMDNBNDNG"/>
</dbReference>
<keyword evidence="4 5" id="KW-0574">Periplasm</keyword>
<evidence type="ECO:0000256" key="2">
    <source>
        <dbReference type="ARBA" id="ARBA00022448"/>
    </source>
</evidence>
<dbReference type="Pfam" id="PF13416">
    <property type="entry name" value="SBP_bac_8"/>
    <property type="match status" value="1"/>
</dbReference>
<dbReference type="RefSeq" id="WP_180571329.1">
    <property type="nucleotide sequence ID" value="NZ_JACCKB010000075.1"/>
</dbReference>
<sequence length="375" mass="42759">MKYWLAFIVLVFSEMAVAKTFRVLNWVAYIDESVLKDFGDQYNVDVVYDTFDDIDGFRQKFLVSNPEDTYDIIFPPVDYIPALIERKILYKLNNKLLPNIKNLSKTALTDLKKYDSTNSYAHPYLWGTVGLGINVQQVKEVLGVDEVPQSWDLVFNPEYAEKLASCGISYLDSEIEIFPLVLNYLGRHGDSKKRTDIVYASKYLRKLASTITYFDSESYLDRLQEGKVCVAIGYSGDIFQAISQAKEAQKGFDLQYIIPEEGTSRWIDAVAIPSNTSNPELAHAFLNYLMEPEVIAKITNYVWYANNIPASTVLLDKAIVNDQAIYPTESVQSQLFSIPKYDLRLQRSMVRYWSRVKCAHSTEQCRAPISGLPGL</sequence>